<sequence length="276" mass="30948">MEKKDEKQYAVVADHVSKIYELRNKDNQHKSANKRFYALKDVSFQIEKGDVVGILGTNGSGKSTLSLLLSGISDIDTGKITVHGEQALIAINTGLNMQLTGLENIKVKGALMGLKKKEIEAITQDVINFSELGDFLYQPVKKYSSGMKSRLGFSISLALDPDIFIVDEALSVGDKGFAKKCLDRMMQLRNDKGKTIFFISHSLEQVKNFCTTGMWIEGGQLREIGPVNEVAEHYSEYVDLLNGLKGKEKQKFLDEKFKKRLLPKEEKKGFLKKIFS</sequence>
<reference evidence="1" key="1">
    <citation type="submission" date="2019-04" db="EMBL/GenBank/DDBJ databases">
        <title>Microbes associate with the intestines of laboratory mice.</title>
        <authorList>
            <person name="Navarre W."/>
            <person name="Wong E."/>
            <person name="Huang K."/>
            <person name="Tropini C."/>
            <person name="Ng K."/>
            <person name="Yu B."/>
        </authorList>
    </citation>
    <scope>NUCLEOTIDE SEQUENCE</scope>
    <source>
        <strain evidence="1">NM09_H32</strain>
    </source>
</reference>
<evidence type="ECO:0000313" key="2">
    <source>
        <dbReference type="Proteomes" id="UP000308836"/>
    </source>
</evidence>
<keyword evidence="1" id="KW-0067">ATP-binding</keyword>
<gene>
    <name evidence="1" type="ORF">E5336_06505</name>
</gene>
<dbReference type="EMBL" id="SRYG01000011">
    <property type="protein sequence ID" value="TGY65964.1"/>
    <property type="molecule type" value="Genomic_DNA"/>
</dbReference>
<name>A0AC61R7N9_9FIRM</name>
<organism evidence="1 2">
    <name type="scientific">Dubosiella muris</name>
    <dbReference type="NCBI Taxonomy" id="3038133"/>
    <lineage>
        <taxon>Bacteria</taxon>
        <taxon>Bacillati</taxon>
        <taxon>Bacillota</taxon>
        <taxon>Erysipelotrichia</taxon>
        <taxon>Erysipelotrichales</taxon>
        <taxon>Erysipelotrichaceae</taxon>
        <taxon>Dubosiella</taxon>
    </lineage>
</organism>
<keyword evidence="2" id="KW-1185">Reference proteome</keyword>
<evidence type="ECO:0000313" key="1">
    <source>
        <dbReference type="EMBL" id="TGY65964.1"/>
    </source>
</evidence>
<proteinExistence type="predicted"/>
<comment type="caution">
    <text evidence="1">The sequence shown here is derived from an EMBL/GenBank/DDBJ whole genome shotgun (WGS) entry which is preliminary data.</text>
</comment>
<protein>
    <submittedName>
        <fullName evidence="1">ABC transporter ATP-binding protein</fullName>
    </submittedName>
</protein>
<accession>A0AC61R7N9</accession>
<dbReference type="Proteomes" id="UP000308836">
    <property type="component" value="Unassembled WGS sequence"/>
</dbReference>
<keyword evidence="1" id="KW-0547">Nucleotide-binding</keyword>